<feature type="transmembrane region" description="Helical" evidence="5">
    <location>
        <begin position="204"/>
        <end position="227"/>
    </location>
</feature>
<dbReference type="InterPro" id="IPR007053">
    <property type="entry name" value="LRAT_dom"/>
</dbReference>
<comment type="similarity">
    <text evidence="1">Belongs to the H-rev107 family.</text>
</comment>
<sequence>MQNMKKEKKRQQHMDVVVSTLCNKVITTNNFKESEHFKEPSAVAPGISAQEPKPGDLIEISRDFYQHWALHSGEGKVIHKVPPSEHADAGVSSVKSVRHNKAIVKKEKLQDVVGSDDYRIHNVLDKQHPPLPIPHILQKAETLVGMVVPYKLLTDNCEHFVKGLRNGVPQSQQVRKAAAASVAVIAVVCCCICFALYFKRQSKVYSLLGFISLLLFLFVVFFLVFTIA</sequence>
<dbReference type="GO" id="GO:0005737">
    <property type="term" value="C:cytoplasm"/>
    <property type="evidence" value="ECO:0007669"/>
    <property type="project" value="TreeGrafter"/>
</dbReference>
<dbReference type="InterPro" id="IPR051496">
    <property type="entry name" value="H-rev107_PLA/AT"/>
</dbReference>
<dbReference type="KEGG" id="sanh:107703067"/>
<feature type="domain" description="LRAT" evidence="6">
    <location>
        <begin position="57"/>
        <end position="173"/>
    </location>
</feature>
<dbReference type="PANTHER" id="PTHR13943">
    <property type="entry name" value="HRAS-LIKE SUPPRESSOR - RELATED"/>
    <property type="match status" value="1"/>
</dbReference>
<evidence type="ECO:0000256" key="4">
    <source>
        <dbReference type="ARBA" id="ARBA00023098"/>
    </source>
</evidence>
<evidence type="ECO:0000256" key="5">
    <source>
        <dbReference type="SAM" id="Phobius"/>
    </source>
</evidence>
<keyword evidence="5" id="KW-0472">Membrane</keyword>
<keyword evidence="2" id="KW-0808">Transferase</keyword>
<gene>
    <name evidence="7" type="primary">LOC107703067</name>
</gene>
<dbReference type="PROSITE" id="PS51934">
    <property type="entry name" value="LRAT"/>
    <property type="match status" value="1"/>
</dbReference>
<dbReference type="PANTHER" id="PTHR13943:SF31">
    <property type="entry name" value="PHOSPHOLIPASE A AND ACYLTRANSFERASE 3"/>
    <property type="match status" value="1"/>
</dbReference>
<evidence type="ECO:0000256" key="1">
    <source>
        <dbReference type="ARBA" id="ARBA00007824"/>
    </source>
</evidence>
<protein>
    <submittedName>
        <fullName evidence="7">HRAS-like suppressor 3</fullName>
    </submittedName>
</protein>
<proteinExistence type="inferred from homology"/>
<keyword evidence="5" id="KW-1133">Transmembrane helix</keyword>
<dbReference type="Proteomes" id="UP000472260">
    <property type="component" value="Unassembled WGS sequence"/>
</dbReference>
<dbReference type="GO" id="GO:0008970">
    <property type="term" value="F:phospholipase A1 activity"/>
    <property type="evidence" value="ECO:0007669"/>
    <property type="project" value="TreeGrafter"/>
</dbReference>
<dbReference type="Pfam" id="PF04970">
    <property type="entry name" value="LRAT"/>
    <property type="match status" value="1"/>
</dbReference>
<keyword evidence="5" id="KW-0812">Transmembrane</keyword>
<evidence type="ECO:0000259" key="6">
    <source>
        <dbReference type="PROSITE" id="PS51934"/>
    </source>
</evidence>
<organism evidence="7 8">
    <name type="scientific">Sinocyclocheilus anshuiensis</name>
    <dbReference type="NCBI Taxonomy" id="1608454"/>
    <lineage>
        <taxon>Eukaryota</taxon>
        <taxon>Metazoa</taxon>
        <taxon>Chordata</taxon>
        <taxon>Craniata</taxon>
        <taxon>Vertebrata</taxon>
        <taxon>Euteleostomi</taxon>
        <taxon>Actinopterygii</taxon>
        <taxon>Neopterygii</taxon>
        <taxon>Teleostei</taxon>
        <taxon>Ostariophysi</taxon>
        <taxon>Cypriniformes</taxon>
        <taxon>Cyprinidae</taxon>
        <taxon>Cyprininae</taxon>
        <taxon>Sinocyclocheilus</taxon>
    </lineage>
</organism>
<feature type="transmembrane region" description="Helical" evidence="5">
    <location>
        <begin position="177"/>
        <end position="198"/>
    </location>
</feature>
<accession>A0A671NK42</accession>
<dbReference type="Ensembl" id="ENSSANT00000048042.1">
    <property type="protein sequence ID" value="ENSSANP00000045169.1"/>
    <property type="gene ID" value="ENSSANG00000022811.1"/>
</dbReference>
<keyword evidence="8" id="KW-1185">Reference proteome</keyword>
<reference evidence="7" key="1">
    <citation type="submission" date="2025-08" db="UniProtKB">
        <authorList>
            <consortium name="Ensembl"/>
        </authorList>
    </citation>
    <scope>IDENTIFICATION</scope>
</reference>
<evidence type="ECO:0000313" key="7">
    <source>
        <dbReference type="Ensembl" id="ENSSANP00000045169.1"/>
    </source>
</evidence>
<dbReference type="GO" id="GO:0016410">
    <property type="term" value="F:N-acyltransferase activity"/>
    <property type="evidence" value="ECO:0007669"/>
    <property type="project" value="TreeGrafter"/>
</dbReference>
<evidence type="ECO:0000313" key="8">
    <source>
        <dbReference type="Proteomes" id="UP000472260"/>
    </source>
</evidence>
<evidence type="ECO:0000256" key="2">
    <source>
        <dbReference type="ARBA" id="ARBA00022679"/>
    </source>
</evidence>
<keyword evidence="4" id="KW-0443">Lipid metabolism</keyword>
<dbReference type="GeneID" id="107703067"/>
<evidence type="ECO:0000256" key="3">
    <source>
        <dbReference type="ARBA" id="ARBA00022801"/>
    </source>
</evidence>
<name>A0A671NK42_9TELE</name>
<dbReference type="AlphaFoldDB" id="A0A671NK42"/>
<reference evidence="7" key="2">
    <citation type="submission" date="2025-09" db="UniProtKB">
        <authorList>
            <consortium name="Ensembl"/>
        </authorList>
    </citation>
    <scope>IDENTIFICATION</scope>
</reference>
<keyword evidence="3" id="KW-0378">Hydrolase</keyword>
<dbReference type="RefSeq" id="XP_016361065.1">
    <property type="nucleotide sequence ID" value="XM_016505579.1"/>
</dbReference>
<dbReference type="Gene3D" id="3.90.1720.10">
    <property type="entry name" value="endopeptidase domain like (from Nostoc punctiforme)"/>
    <property type="match status" value="1"/>
</dbReference>
<dbReference type="GO" id="GO:0070292">
    <property type="term" value="P:N-acylphosphatidylethanolamine metabolic process"/>
    <property type="evidence" value="ECO:0007669"/>
    <property type="project" value="TreeGrafter"/>
</dbReference>
<dbReference type="GO" id="GO:0004623">
    <property type="term" value="F:phospholipase A2 activity"/>
    <property type="evidence" value="ECO:0007669"/>
    <property type="project" value="TreeGrafter"/>
</dbReference>